<accession>A0A1F5YGZ9</accession>
<dbReference type="EMBL" id="MFIY01000052">
    <property type="protein sequence ID" value="OGF99450.1"/>
    <property type="molecule type" value="Genomic_DNA"/>
</dbReference>
<evidence type="ECO:0000256" key="1">
    <source>
        <dbReference type="SAM" id="SignalP"/>
    </source>
</evidence>
<organism evidence="3 4">
    <name type="scientific">Candidatus Gottesmanbacteria bacterium RBG_13_37_7</name>
    <dbReference type="NCBI Taxonomy" id="1798369"/>
    <lineage>
        <taxon>Bacteria</taxon>
        <taxon>Candidatus Gottesmaniibacteriota</taxon>
    </lineage>
</organism>
<dbReference type="Pfam" id="PF08486">
    <property type="entry name" value="SpoIID"/>
    <property type="match status" value="1"/>
</dbReference>
<dbReference type="Gene3D" id="6.10.250.3150">
    <property type="match status" value="1"/>
</dbReference>
<evidence type="ECO:0000259" key="2">
    <source>
        <dbReference type="Pfam" id="PF08486"/>
    </source>
</evidence>
<dbReference type="AlphaFoldDB" id="A0A1F5YGZ9"/>
<sequence length="570" mass="63905">MKKFTATIFLLFVICFLLFVPKASADELSDLEKQISDLRRAFEMSRAATTPLEKNLDQLQANLTSIRKKTEVIAKDITVKENQVKEGEELLLLAEEMLGQKVRELYKSSSQFGAWGVFVILNNNLSSMLRRFGYQKAVISGDRDTIVKVVLYIKDIEQKKKTLEEEKVRLAKIKEETDIQAGFLEKEITGAKKYQTELSRKISELTVRQKQILAEKLASLNLPTSLGAGPLYCTDDRKIDPGFSPAFAFFTFGIPHRIGMNQYGAYGRAKAGQSYQDILRAYFEGISFEKKSNTKIKVQGYGEKDLEEYLLGIYEMPGDWPIAALKAQAVAARSYALAYTGGGEREICTTQACQVYKGGNKGGDWEKAVRETAGEVMTHSGSVITAWYASTAGGYTYLSSDVGWSSRPWTKRLRDTTGDINSIQDLFAKSYDRDSPCFYAAQGYRSEYGKSAWLKSDEVADIVNVLILAKKDQSVQSHLSQPDKSNPDGVDTWDKDRVKKELKDRGVSSYNNISDISIDWDKNVGRTTSITVNGDAGRNNFDGAEFRNFFNLRAPANIQIVGPLYNIERK</sequence>
<comment type="caution">
    <text evidence="3">The sequence shown here is derived from an EMBL/GenBank/DDBJ whole genome shotgun (WGS) entry which is preliminary data.</text>
</comment>
<gene>
    <name evidence="3" type="ORF">A2Y99_00245</name>
</gene>
<dbReference type="GO" id="GO:0030435">
    <property type="term" value="P:sporulation resulting in formation of a cellular spore"/>
    <property type="evidence" value="ECO:0007669"/>
    <property type="project" value="InterPro"/>
</dbReference>
<proteinExistence type="predicted"/>
<dbReference type="InterPro" id="IPR013693">
    <property type="entry name" value="SpoIID/LytB_N"/>
</dbReference>
<protein>
    <recommendedName>
        <fullName evidence="2">Sporulation stage II protein D amidase enhancer LytB N-terminal domain-containing protein</fullName>
    </recommendedName>
</protein>
<name>A0A1F5YGZ9_9BACT</name>
<feature type="chain" id="PRO_5009522451" description="Sporulation stage II protein D amidase enhancer LytB N-terminal domain-containing protein" evidence="1">
    <location>
        <begin position="26"/>
        <end position="570"/>
    </location>
</feature>
<dbReference type="NCBIfam" id="TIGR02669">
    <property type="entry name" value="SpoIID_LytB"/>
    <property type="match status" value="1"/>
</dbReference>
<keyword evidence="1" id="KW-0732">Signal</keyword>
<reference evidence="3 4" key="1">
    <citation type="journal article" date="2016" name="Nat. Commun.">
        <title>Thousands of microbial genomes shed light on interconnected biogeochemical processes in an aquifer system.</title>
        <authorList>
            <person name="Anantharaman K."/>
            <person name="Brown C.T."/>
            <person name="Hug L.A."/>
            <person name="Sharon I."/>
            <person name="Castelle C.J."/>
            <person name="Probst A.J."/>
            <person name="Thomas B.C."/>
            <person name="Singh A."/>
            <person name="Wilkins M.J."/>
            <person name="Karaoz U."/>
            <person name="Brodie E.L."/>
            <person name="Williams K.H."/>
            <person name="Hubbard S.S."/>
            <person name="Banfield J.F."/>
        </authorList>
    </citation>
    <scope>NUCLEOTIDE SEQUENCE [LARGE SCALE GENOMIC DNA]</scope>
</reference>
<dbReference type="Proteomes" id="UP000178230">
    <property type="component" value="Unassembled WGS sequence"/>
</dbReference>
<feature type="domain" description="Sporulation stage II protein D amidase enhancer LytB N-terminal" evidence="2">
    <location>
        <begin position="303"/>
        <end position="379"/>
    </location>
</feature>
<feature type="signal peptide" evidence="1">
    <location>
        <begin position="1"/>
        <end position="25"/>
    </location>
</feature>
<evidence type="ECO:0000313" key="3">
    <source>
        <dbReference type="EMBL" id="OGF99450.1"/>
    </source>
</evidence>
<dbReference type="InterPro" id="IPR013486">
    <property type="entry name" value="SpoIID/LytB"/>
</dbReference>
<evidence type="ECO:0000313" key="4">
    <source>
        <dbReference type="Proteomes" id="UP000178230"/>
    </source>
</evidence>